<organism evidence="1 2">
    <name type="scientific">Streptomyces benahoarensis</name>
    <dbReference type="NCBI Taxonomy" id="2595054"/>
    <lineage>
        <taxon>Bacteria</taxon>
        <taxon>Bacillati</taxon>
        <taxon>Actinomycetota</taxon>
        <taxon>Actinomycetes</taxon>
        <taxon>Kitasatosporales</taxon>
        <taxon>Streptomycetaceae</taxon>
        <taxon>Streptomyces</taxon>
    </lineage>
</organism>
<comment type="caution">
    <text evidence="1">The sequence shown here is derived from an EMBL/GenBank/DDBJ whole genome shotgun (WGS) entry which is preliminary data.</text>
</comment>
<accession>A0A553ZNQ6</accession>
<keyword evidence="2" id="KW-1185">Reference proteome</keyword>
<dbReference type="AlphaFoldDB" id="A0A553ZNQ6"/>
<dbReference type="Pfam" id="PF13459">
    <property type="entry name" value="Fer4_15"/>
    <property type="match status" value="1"/>
</dbReference>
<reference evidence="1 2" key="1">
    <citation type="submission" date="2019-07" db="EMBL/GenBank/DDBJ databases">
        <title>Draft genome for Streptomyces benahoarensis MZ03-48.</title>
        <authorList>
            <person name="Gonzalez-Pimentel J.L."/>
        </authorList>
    </citation>
    <scope>NUCLEOTIDE SEQUENCE [LARGE SCALE GENOMIC DNA]</scope>
    <source>
        <strain evidence="1 2">MZ03-48</strain>
    </source>
</reference>
<protein>
    <submittedName>
        <fullName evidence="1">Ferredoxin</fullName>
    </submittedName>
</protein>
<dbReference type="EMBL" id="VKLS01000041">
    <property type="protein sequence ID" value="TSB43104.1"/>
    <property type="molecule type" value="Genomic_DNA"/>
</dbReference>
<proteinExistence type="predicted"/>
<gene>
    <name evidence="1" type="ORF">FNZ23_06315</name>
</gene>
<dbReference type="Proteomes" id="UP000320888">
    <property type="component" value="Unassembled WGS sequence"/>
</dbReference>
<dbReference type="OrthoDB" id="4557285at2"/>
<evidence type="ECO:0000313" key="1">
    <source>
        <dbReference type="EMBL" id="TSB43104.1"/>
    </source>
</evidence>
<evidence type="ECO:0000313" key="2">
    <source>
        <dbReference type="Proteomes" id="UP000320888"/>
    </source>
</evidence>
<dbReference type="Gene3D" id="3.30.70.20">
    <property type="match status" value="1"/>
</dbReference>
<name>A0A553ZNQ6_9ACTN</name>
<sequence>MRATARVDRTLCRGTGLCEVMDSRLFSLSDDGTALARPLGPGHDPEALLEQLQDIADCCPTGAITITTTDEE</sequence>
<dbReference type="RefSeq" id="WP_143941328.1">
    <property type="nucleotide sequence ID" value="NZ_VKLS01000041.1"/>
</dbReference>